<evidence type="ECO:0000256" key="1">
    <source>
        <dbReference type="SAM" id="Phobius"/>
    </source>
</evidence>
<keyword evidence="3" id="KW-1185">Reference proteome</keyword>
<evidence type="ECO:0000313" key="2">
    <source>
        <dbReference type="EMBL" id="MEP1059969.1"/>
    </source>
</evidence>
<feature type="transmembrane region" description="Helical" evidence="1">
    <location>
        <begin position="33"/>
        <end position="52"/>
    </location>
</feature>
<name>A0ABV0KNV8_9CYAN</name>
<keyword evidence="1" id="KW-1133">Transmembrane helix</keyword>
<proteinExistence type="predicted"/>
<dbReference type="Pfam" id="PF11016">
    <property type="entry name" value="DUF2854"/>
    <property type="match status" value="1"/>
</dbReference>
<dbReference type="EMBL" id="JAMPLM010000014">
    <property type="protein sequence ID" value="MEP1059969.1"/>
    <property type="molecule type" value="Genomic_DNA"/>
</dbReference>
<dbReference type="PANTHER" id="PTHR35551">
    <property type="match status" value="1"/>
</dbReference>
<gene>
    <name evidence="2" type="ORF">NDI38_16140</name>
</gene>
<comment type="caution">
    <text evidence="2">The sequence shown here is derived from an EMBL/GenBank/DDBJ whole genome shotgun (WGS) entry which is preliminary data.</text>
</comment>
<accession>A0ABV0KNV8</accession>
<dbReference type="InterPro" id="IPR021275">
    <property type="entry name" value="DUF2854"/>
</dbReference>
<dbReference type="RefSeq" id="WP_190446970.1">
    <property type="nucleotide sequence ID" value="NZ_JAMPLM010000014.1"/>
</dbReference>
<organism evidence="2 3">
    <name type="scientific">Stenomitos frigidus AS-A4</name>
    <dbReference type="NCBI Taxonomy" id="2933935"/>
    <lineage>
        <taxon>Bacteria</taxon>
        <taxon>Bacillati</taxon>
        <taxon>Cyanobacteriota</taxon>
        <taxon>Cyanophyceae</taxon>
        <taxon>Leptolyngbyales</taxon>
        <taxon>Leptolyngbyaceae</taxon>
        <taxon>Stenomitos</taxon>
    </lineage>
</organism>
<reference evidence="2 3" key="1">
    <citation type="submission" date="2022-04" db="EMBL/GenBank/DDBJ databases">
        <title>Positive selection, recombination, and allopatry shape intraspecific diversity of widespread and dominant cyanobacteria.</title>
        <authorList>
            <person name="Wei J."/>
            <person name="Shu W."/>
            <person name="Hu C."/>
        </authorList>
    </citation>
    <scope>NUCLEOTIDE SEQUENCE [LARGE SCALE GENOMIC DNA]</scope>
    <source>
        <strain evidence="2 3">AS-A4</strain>
    </source>
</reference>
<keyword evidence="1" id="KW-0472">Membrane</keyword>
<dbReference type="Proteomes" id="UP001476950">
    <property type="component" value="Unassembled WGS sequence"/>
</dbReference>
<keyword evidence="1" id="KW-0812">Transmembrane</keyword>
<evidence type="ECO:0000313" key="3">
    <source>
        <dbReference type="Proteomes" id="UP001476950"/>
    </source>
</evidence>
<dbReference type="PANTHER" id="PTHR35551:SF1">
    <property type="entry name" value="ACCLIMATION OF PHOTOSYNTHESIS TO ENVIRONMENT"/>
    <property type="match status" value="1"/>
</dbReference>
<protein>
    <submittedName>
        <fullName evidence="2">DUF2854 domain-containing protein</fullName>
    </submittedName>
</protein>
<sequence>MLRRTSLGTLGLSIGGILTVVGFWAYFVVDNATLNLVGFFYGIPLLLGGLALKASELHPVPLREPTPASVLTLREQQATATQNQIRKDVTRYRYGQRAHLDSSLTHLGLSPTDEECPVLVGVQEVETEGAYTLVLEFESPLIPLEVWQEKQDKIAGFFGPGVKATVSQAGDQKVDVALIATAAEKEPVASLN</sequence>
<feature type="transmembrane region" description="Helical" evidence="1">
    <location>
        <begin position="7"/>
        <end position="27"/>
    </location>
</feature>